<keyword evidence="2" id="KW-1185">Reference proteome</keyword>
<protein>
    <submittedName>
        <fullName evidence="1">Uncharacterized protein</fullName>
    </submittedName>
</protein>
<dbReference type="Proteomes" id="UP000799640">
    <property type="component" value="Unassembled WGS sequence"/>
</dbReference>
<evidence type="ECO:0000313" key="1">
    <source>
        <dbReference type="EMBL" id="KAF2397938.1"/>
    </source>
</evidence>
<dbReference type="AlphaFoldDB" id="A0A6G1HPF5"/>
<evidence type="ECO:0000313" key="2">
    <source>
        <dbReference type="Proteomes" id="UP000799640"/>
    </source>
</evidence>
<sequence length="84" mass="9412">MPFHTFTAPMSAAQVRSISQRNGLRISTSTLKSLWLPPTVHRPLPPPAPHLNVGYVSGVFNPSSDCMTRFVCWRKCSKNCVRKD</sequence>
<name>A0A6G1HPF5_9PEZI</name>
<proteinExistence type="predicted"/>
<dbReference type="EMBL" id="ML996702">
    <property type="protein sequence ID" value="KAF2397938.1"/>
    <property type="molecule type" value="Genomic_DNA"/>
</dbReference>
<organism evidence="1 2">
    <name type="scientific">Trichodelitschia bisporula</name>
    <dbReference type="NCBI Taxonomy" id="703511"/>
    <lineage>
        <taxon>Eukaryota</taxon>
        <taxon>Fungi</taxon>
        <taxon>Dikarya</taxon>
        <taxon>Ascomycota</taxon>
        <taxon>Pezizomycotina</taxon>
        <taxon>Dothideomycetes</taxon>
        <taxon>Dothideomycetes incertae sedis</taxon>
        <taxon>Phaeotrichales</taxon>
        <taxon>Phaeotrichaceae</taxon>
        <taxon>Trichodelitschia</taxon>
    </lineage>
</organism>
<gene>
    <name evidence="1" type="ORF">EJ06DRAFT_532927</name>
</gene>
<reference evidence="1" key="1">
    <citation type="journal article" date="2020" name="Stud. Mycol.">
        <title>101 Dothideomycetes genomes: a test case for predicting lifestyles and emergence of pathogens.</title>
        <authorList>
            <person name="Haridas S."/>
            <person name="Albert R."/>
            <person name="Binder M."/>
            <person name="Bloem J."/>
            <person name="Labutti K."/>
            <person name="Salamov A."/>
            <person name="Andreopoulos B."/>
            <person name="Baker S."/>
            <person name="Barry K."/>
            <person name="Bills G."/>
            <person name="Bluhm B."/>
            <person name="Cannon C."/>
            <person name="Castanera R."/>
            <person name="Culley D."/>
            <person name="Daum C."/>
            <person name="Ezra D."/>
            <person name="Gonzalez J."/>
            <person name="Henrissat B."/>
            <person name="Kuo A."/>
            <person name="Liang C."/>
            <person name="Lipzen A."/>
            <person name="Lutzoni F."/>
            <person name="Magnuson J."/>
            <person name="Mondo S."/>
            <person name="Nolan M."/>
            <person name="Ohm R."/>
            <person name="Pangilinan J."/>
            <person name="Park H.-J."/>
            <person name="Ramirez L."/>
            <person name="Alfaro M."/>
            <person name="Sun H."/>
            <person name="Tritt A."/>
            <person name="Yoshinaga Y."/>
            <person name="Zwiers L.-H."/>
            <person name="Turgeon B."/>
            <person name="Goodwin S."/>
            <person name="Spatafora J."/>
            <person name="Crous P."/>
            <person name="Grigoriev I."/>
        </authorList>
    </citation>
    <scope>NUCLEOTIDE SEQUENCE</scope>
    <source>
        <strain evidence="1">CBS 262.69</strain>
    </source>
</reference>
<accession>A0A6G1HPF5</accession>